<evidence type="ECO:0000313" key="1">
    <source>
        <dbReference type="EMBL" id="CAG9614578.1"/>
    </source>
</evidence>
<evidence type="ECO:0008006" key="3">
    <source>
        <dbReference type="Google" id="ProtNLM"/>
    </source>
</evidence>
<dbReference type="Pfam" id="PF09501">
    <property type="entry name" value="Bac_small_YrzI"/>
    <property type="match status" value="1"/>
</dbReference>
<organism evidence="1 2">
    <name type="scientific">Bacillus rhizoplanae</name>
    <dbReference type="NCBI Taxonomy" id="2880966"/>
    <lineage>
        <taxon>Bacteria</taxon>
        <taxon>Bacillati</taxon>
        <taxon>Bacillota</taxon>
        <taxon>Bacilli</taxon>
        <taxon>Bacillales</taxon>
        <taxon>Bacillaceae</taxon>
        <taxon>Bacillus</taxon>
    </lineage>
</organism>
<dbReference type="EMBL" id="CAKJTI010000031">
    <property type="protein sequence ID" value="CAG9614578.1"/>
    <property type="molecule type" value="Genomic_DNA"/>
</dbReference>
<sequence length="46" mass="5656">MTFHVFFLTITIQKTRLSKEELEHEQCVQKIMDEVKDRQISFYNHL</sequence>
<protein>
    <recommendedName>
        <fullName evidence="3">YrzI family small protein</fullName>
    </recommendedName>
</protein>
<dbReference type="NCBIfam" id="TIGR02413">
    <property type="entry name" value="Bac_small_yrzI"/>
    <property type="match status" value="1"/>
</dbReference>
<comment type="caution">
    <text evidence="1">The sequence shown here is derived from an EMBL/GenBank/DDBJ whole genome shotgun (WGS) entry which is preliminary data.</text>
</comment>
<dbReference type="RefSeq" id="WP_098308620.1">
    <property type="nucleotide sequence ID" value="NZ_CAKJTI010000031.1"/>
</dbReference>
<name>A0ABN8A0R2_9BACI</name>
<dbReference type="InterPro" id="IPR012655">
    <property type="entry name" value="YrzI"/>
</dbReference>
<dbReference type="Proteomes" id="UP000789423">
    <property type="component" value="Unassembled WGS sequence"/>
</dbReference>
<accession>A0ABN8A0R2</accession>
<proteinExistence type="predicted"/>
<keyword evidence="2" id="KW-1185">Reference proteome</keyword>
<gene>
    <name evidence="1" type="ORF">BACCIP111899_03811</name>
</gene>
<reference evidence="1 2" key="1">
    <citation type="submission" date="2021-10" db="EMBL/GenBank/DDBJ databases">
        <authorList>
            <person name="Criscuolo A."/>
        </authorList>
    </citation>
    <scope>NUCLEOTIDE SEQUENCE [LARGE SCALE GENOMIC DNA]</scope>
    <source>
        <strain evidence="2">CIP 111899</strain>
    </source>
</reference>
<evidence type="ECO:0000313" key="2">
    <source>
        <dbReference type="Proteomes" id="UP000789423"/>
    </source>
</evidence>